<keyword evidence="2" id="KW-1185">Reference proteome</keyword>
<accession>A0A9P0XDH7</accession>
<proteinExistence type="predicted"/>
<dbReference type="AlphaFoldDB" id="A0A9P0XDH7"/>
<dbReference type="Proteomes" id="UP001152562">
    <property type="component" value="Unassembled WGS sequence"/>
</dbReference>
<evidence type="ECO:0008006" key="3">
    <source>
        <dbReference type="Google" id="ProtNLM"/>
    </source>
</evidence>
<gene>
    <name evidence="1" type="ORF">PIBRA_LOCUS10469</name>
</gene>
<comment type="caution">
    <text evidence="1">The sequence shown here is derived from an EMBL/GenBank/DDBJ whole genome shotgun (WGS) entry which is preliminary data.</text>
</comment>
<sequence>MADDSSNDASIVAITSDEDDDSPIKKLFKKLMYNDCKQHTILTNNQILNLLKVEFDIDVYKLHNLHVDIYITLLKKYLKDWPLWEEFDSIVNEAKKANNLASLDGMLQSKYKHLKAHLQYALDISEPMAREEVLRLKNTQKVMSEVKEPHQAVVMEIDATRSQLNSLILRNSSLHSVFNVNRQKSTIVVPGIRKIETILNWWTINIEITYKHANMTRLLYKRETKHELKHCLINKMLPCNNKTEKIILNQDLYLKINKKSKLVDRNVLMALMNVIGNTHPDKESQEILEFIKKDNLLLPQILYCDAVYKRYMNTCAYVRYLYKDHEETVKDPQRDLQLEEKIFPMYKISIGDLIKRPVKLNNDSIKVECGMCKMTFTGPNLVSDLRNHFEDHCTEPDWICTCCNMTFPMLQLASQWWAHKCPKRKNKD</sequence>
<name>A0A9P0XDH7_PIEBR</name>
<dbReference type="EMBL" id="CALOZG010000040">
    <property type="protein sequence ID" value="CAH4034266.1"/>
    <property type="molecule type" value="Genomic_DNA"/>
</dbReference>
<evidence type="ECO:0000313" key="2">
    <source>
        <dbReference type="Proteomes" id="UP001152562"/>
    </source>
</evidence>
<evidence type="ECO:0000313" key="1">
    <source>
        <dbReference type="EMBL" id="CAH4034266.1"/>
    </source>
</evidence>
<organism evidence="1 2">
    <name type="scientific">Pieris brassicae</name>
    <name type="common">White butterfly</name>
    <name type="synonym">Large white butterfly</name>
    <dbReference type="NCBI Taxonomy" id="7116"/>
    <lineage>
        <taxon>Eukaryota</taxon>
        <taxon>Metazoa</taxon>
        <taxon>Ecdysozoa</taxon>
        <taxon>Arthropoda</taxon>
        <taxon>Hexapoda</taxon>
        <taxon>Insecta</taxon>
        <taxon>Pterygota</taxon>
        <taxon>Neoptera</taxon>
        <taxon>Endopterygota</taxon>
        <taxon>Lepidoptera</taxon>
        <taxon>Glossata</taxon>
        <taxon>Ditrysia</taxon>
        <taxon>Papilionoidea</taxon>
        <taxon>Pieridae</taxon>
        <taxon>Pierinae</taxon>
        <taxon>Pieris</taxon>
    </lineage>
</organism>
<protein>
    <recommendedName>
        <fullName evidence="3">C2H2-type domain-containing protein</fullName>
    </recommendedName>
</protein>
<reference evidence="1" key="1">
    <citation type="submission" date="2022-05" db="EMBL/GenBank/DDBJ databases">
        <authorList>
            <person name="Okamura Y."/>
        </authorList>
    </citation>
    <scope>NUCLEOTIDE SEQUENCE</scope>
</reference>